<dbReference type="InterPro" id="IPR036188">
    <property type="entry name" value="FAD/NAD-bd_sf"/>
</dbReference>
<dbReference type="PROSITE" id="PS51257">
    <property type="entry name" value="PROKAR_LIPOPROTEIN"/>
    <property type="match status" value="1"/>
</dbReference>
<feature type="domain" description="Amine oxidase" evidence="4">
    <location>
        <begin position="197"/>
        <end position="492"/>
    </location>
</feature>
<dbReference type="Pfam" id="PF13450">
    <property type="entry name" value="NAD_binding_8"/>
    <property type="match status" value="1"/>
</dbReference>
<dbReference type="Proteomes" id="UP000184471">
    <property type="component" value="Unassembled WGS sequence"/>
</dbReference>
<comment type="subunit">
    <text evidence="2">Interacts with COX5B; this interaction may contribute to localize PYROXD2 to the inner face of the inner mitochondrial membrane.</text>
</comment>
<dbReference type="Pfam" id="PF01593">
    <property type="entry name" value="Amino_oxidase"/>
    <property type="match status" value="1"/>
</dbReference>
<evidence type="ECO:0000313" key="5">
    <source>
        <dbReference type="EMBL" id="SHG28259.1"/>
    </source>
</evidence>
<accession>A0A1M5IJN0</accession>
<dbReference type="PANTHER" id="PTHR10668:SF103">
    <property type="entry name" value="PYRIDINE NUCLEOTIDE-DISULFIDE OXIDOREDUCTASE DOMAIN-CONTAINING PROTEIN 2"/>
    <property type="match status" value="1"/>
</dbReference>
<dbReference type="InterPro" id="IPR002937">
    <property type="entry name" value="Amino_oxidase"/>
</dbReference>
<dbReference type="RefSeq" id="WP_073420086.1">
    <property type="nucleotide sequence ID" value="NZ_FQVX01000002.1"/>
</dbReference>
<dbReference type="PANTHER" id="PTHR10668">
    <property type="entry name" value="PHYTOENE DEHYDROGENASE"/>
    <property type="match status" value="1"/>
</dbReference>
<dbReference type="STRING" id="1070870.SAMN05444351_2094"/>
<evidence type="ECO:0000256" key="2">
    <source>
        <dbReference type="ARBA" id="ARBA00038825"/>
    </source>
</evidence>
<name>A0A1M5IJN0_9ACTN</name>
<dbReference type="SUPFAM" id="SSF51905">
    <property type="entry name" value="FAD/NAD(P)-binding domain"/>
    <property type="match status" value="1"/>
</dbReference>
<evidence type="ECO:0000313" key="6">
    <source>
        <dbReference type="Proteomes" id="UP000184471"/>
    </source>
</evidence>
<reference evidence="5 6" key="1">
    <citation type="submission" date="2016-11" db="EMBL/GenBank/DDBJ databases">
        <authorList>
            <person name="Jaros S."/>
            <person name="Januszkiewicz K."/>
            <person name="Wedrychowicz H."/>
        </authorList>
    </citation>
    <scope>NUCLEOTIDE SEQUENCE [LARGE SCALE GENOMIC DNA]</scope>
    <source>
        <strain evidence="5 6">DSM 45408</strain>
    </source>
</reference>
<dbReference type="GO" id="GO:0005829">
    <property type="term" value="C:cytosol"/>
    <property type="evidence" value="ECO:0007669"/>
    <property type="project" value="TreeGrafter"/>
</dbReference>
<evidence type="ECO:0000256" key="3">
    <source>
        <dbReference type="ARBA" id="ARBA00040298"/>
    </source>
</evidence>
<dbReference type="EMBL" id="FQVX01000002">
    <property type="protein sequence ID" value="SHG28259.1"/>
    <property type="molecule type" value="Genomic_DNA"/>
</dbReference>
<organism evidence="5 6">
    <name type="scientific">Geodermatophilus nigrescens</name>
    <dbReference type="NCBI Taxonomy" id="1070870"/>
    <lineage>
        <taxon>Bacteria</taxon>
        <taxon>Bacillati</taxon>
        <taxon>Actinomycetota</taxon>
        <taxon>Actinomycetes</taxon>
        <taxon>Geodermatophilales</taxon>
        <taxon>Geodermatophilaceae</taxon>
        <taxon>Geodermatophilus</taxon>
    </lineage>
</organism>
<dbReference type="AlphaFoldDB" id="A0A1M5IJN0"/>
<sequence>MRDNSRDVVVVGGGHNGLVAACLLARAGRDVLVLEQSGRLGGGTRTEELLPGYRFDTHAVAHNLVQATGLVEELRLGEVGLEYVEMDPFAVSIGRDGAIVRFSRSVEATVASIAEVAPEDAARYGDWIEDASPLVDLMAAGLRRPAARDLPGLAGAAVRALRRGGGPLGLAGLLASPYGALLRQRLATDRVRAPVAAFAAHASAAPDAPGSALFALWQAFYHRIGQWHPLGGSQALTDALARRLAAEGGEARTGAAVAAVEHDGGRVRGVRLEDGSRVAARAVVTAIDPRTALLELPDPALTGPVPDRLRAASRGNAVQALVLLAVDRLPAYPGARPGDHAGLQSFVDGLGALAGGFARAGAGLLPGDPVPTYAFTPSALDPGLAPPGRHTVYLACPCAPAELHGGWAAARESFADRMVDTVEARAPGFRDSVVGRVVRTPEDMAAELRWPGAHPMVLDVSPHQLGPLRPTRELAGHRTPLAGLYLSGAGTAPVGGVSGAPGAAAARALLLDARRQGRR</sequence>
<protein>
    <recommendedName>
        <fullName evidence="3">Pyridine nucleotide-disulfide oxidoreductase domain-containing protein 2</fullName>
    </recommendedName>
</protein>
<comment type="function">
    <text evidence="1">Probable oxidoreductase that may play a role as regulator of mitochondrial function.</text>
</comment>
<keyword evidence="6" id="KW-1185">Reference proteome</keyword>
<gene>
    <name evidence="5" type="ORF">SAMN05444351_2094</name>
</gene>
<dbReference type="OrthoDB" id="9774675at2"/>
<evidence type="ECO:0000259" key="4">
    <source>
        <dbReference type="Pfam" id="PF01593"/>
    </source>
</evidence>
<proteinExistence type="predicted"/>
<dbReference type="Gene3D" id="3.50.50.60">
    <property type="entry name" value="FAD/NAD(P)-binding domain"/>
    <property type="match status" value="2"/>
</dbReference>
<dbReference type="GO" id="GO:0016491">
    <property type="term" value="F:oxidoreductase activity"/>
    <property type="evidence" value="ECO:0007669"/>
    <property type="project" value="InterPro"/>
</dbReference>
<evidence type="ECO:0000256" key="1">
    <source>
        <dbReference type="ARBA" id="ARBA00037217"/>
    </source>
</evidence>